<evidence type="ECO:0000256" key="1">
    <source>
        <dbReference type="SAM" id="Phobius"/>
    </source>
</evidence>
<sequence>MKIEIIENTLVFLVPLLVACMLNGFSKERVRANLKVVYYKFFIFCIILFIASQVPIDISDDSGMNIGIRILGDIFMAMLVFEFFIIPSKDTHPDDVAIVHNSLLWLVTFILLVTCCFKHYPDISEETNGWNFHPIFGVVDISKKIYNDCTIPRKNSIPLPMCNIFSYVNKIE</sequence>
<feature type="transmembrane region" description="Helical" evidence="1">
    <location>
        <begin position="66"/>
        <end position="86"/>
    </location>
</feature>
<reference evidence="2" key="1">
    <citation type="journal article" date="2020" name="Nature">
        <title>Giant virus diversity and host interactions through global metagenomics.</title>
        <authorList>
            <person name="Schulz F."/>
            <person name="Roux S."/>
            <person name="Paez-Espino D."/>
            <person name="Jungbluth S."/>
            <person name="Walsh D.A."/>
            <person name="Denef V.J."/>
            <person name="McMahon K.D."/>
            <person name="Konstantinidis K.T."/>
            <person name="Eloe-Fadrosh E.A."/>
            <person name="Kyrpides N.C."/>
            <person name="Woyke T."/>
        </authorList>
    </citation>
    <scope>NUCLEOTIDE SEQUENCE</scope>
    <source>
        <strain evidence="2">GVMAG-S-1024976-23</strain>
    </source>
</reference>
<dbReference type="PROSITE" id="PS51257">
    <property type="entry name" value="PROKAR_LIPOPROTEIN"/>
    <property type="match status" value="1"/>
</dbReference>
<name>A0A6C0AGT7_9ZZZZ</name>
<keyword evidence="1" id="KW-0472">Membrane</keyword>
<dbReference type="EMBL" id="MN740601">
    <property type="protein sequence ID" value="QHS78575.1"/>
    <property type="molecule type" value="Genomic_DNA"/>
</dbReference>
<dbReference type="AlphaFoldDB" id="A0A6C0AGT7"/>
<feature type="transmembrane region" description="Helical" evidence="1">
    <location>
        <begin position="36"/>
        <end position="54"/>
    </location>
</feature>
<feature type="transmembrane region" description="Helical" evidence="1">
    <location>
        <begin position="98"/>
        <end position="117"/>
    </location>
</feature>
<organism evidence="2">
    <name type="scientific">viral metagenome</name>
    <dbReference type="NCBI Taxonomy" id="1070528"/>
    <lineage>
        <taxon>unclassified sequences</taxon>
        <taxon>metagenomes</taxon>
        <taxon>organismal metagenomes</taxon>
    </lineage>
</organism>
<evidence type="ECO:0000313" key="2">
    <source>
        <dbReference type="EMBL" id="QHS78575.1"/>
    </source>
</evidence>
<keyword evidence="1" id="KW-0812">Transmembrane</keyword>
<proteinExistence type="predicted"/>
<accession>A0A6C0AGT7</accession>
<protein>
    <submittedName>
        <fullName evidence="2">Uncharacterized protein</fullName>
    </submittedName>
</protein>
<keyword evidence="1" id="KW-1133">Transmembrane helix</keyword>